<reference evidence="2 3" key="1">
    <citation type="submission" date="2015-08" db="EMBL/GenBank/DDBJ databases">
        <authorList>
            <person name="Babu N.S."/>
            <person name="Beckwith C.J."/>
            <person name="Beseler K.G."/>
            <person name="Brison A."/>
            <person name="Carone J.V."/>
            <person name="Caskin T.P."/>
            <person name="Diamond M."/>
            <person name="Durham M.E."/>
            <person name="Foxe J.M."/>
            <person name="Go M."/>
            <person name="Henderson B.A."/>
            <person name="Jones I.B."/>
            <person name="McGettigan J.A."/>
            <person name="Micheletti S.J."/>
            <person name="Nasrallah M.E."/>
            <person name="Ortiz D."/>
            <person name="Piller C.R."/>
            <person name="Privatt S.R."/>
            <person name="Schneider S.L."/>
            <person name="Sharp S."/>
            <person name="Smith T.C."/>
            <person name="Stanton J.D."/>
            <person name="Ullery H.E."/>
            <person name="Wilson R.J."/>
            <person name="Serrano M.G."/>
            <person name="Buck G."/>
            <person name="Lee V."/>
            <person name="Wang Y."/>
            <person name="Carvalho R."/>
            <person name="Voegtly L."/>
            <person name="Shi R."/>
            <person name="Duckworth R."/>
            <person name="Johnson A."/>
            <person name="Loviza R."/>
            <person name="Walstead R."/>
            <person name="Shah Z."/>
            <person name="Kiflezghi M."/>
            <person name="Wade K."/>
            <person name="Ball S.L."/>
            <person name="Bradley K.W."/>
            <person name="Asai D.J."/>
            <person name="Bowman C.A."/>
            <person name="Russell D.A."/>
            <person name="Pope W.H."/>
            <person name="Jacobs-Sera D."/>
            <person name="Hendrix R.W."/>
            <person name="Hatfull G.F."/>
        </authorList>
    </citation>
    <scope>NUCLEOTIDE SEQUENCE [LARGE SCALE GENOMIC DNA]</scope>
    <source>
        <strain evidence="2 3">DSM 27648</strain>
    </source>
</reference>
<name>A0A0K1PQ06_9BACT</name>
<proteinExistence type="predicted"/>
<evidence type="ECO:0000313" key="3">
    <source>
        <dbReference type="Proteomes" id="UP000064967"/>
    </source>
</evidence>
<dbReference type="RefSeq" id="WP_146646688.1">
    <property type="nucleotide sequence ID" value="NZ_CP012333.1"/>
</dbReference>
<gene>
    <name evidence="2" type="ORF">AKJ09_01863</name>
</gene>
<dbReference type="AlphaFoldDB" id="A0A0K1PQ06"/>
<evidence type="ECO:0000313" key="2">
    <source>
        <dbReference type="EMBL" id="AKU95199.1"/>
    </source>
</evidence>
<organism evidence="2 3">
    <name type="scientific">Labilithrix luteola</name>
    <dbReference type="NCBI Taxonomy" id="1391654"/>
    <lineage>
        <taxon>Bacteria</taxon>
        <taxon>Pseudomonadati</taxon>
        <taxon>Myxococcota</taxon>
        <taxon>Polyangia</taxon>
        <taxon>Polyangiales</taxon>
        <taxon>Labilitrichaceae</taxon>
        <taxon>Labilithrix</taxon>
    </lineage>
</organism>
<keyword evidence="3" id="KW-1185">Reference proteome</keyword>
<dbReference type="STRING" id="1391654.AKJ09_01863"/>
<evidence type="ECO:0000256" key="1">
    <source>
        <dbReference type="SAM" id="MobiDB-lite"/>
    </source>
</evidence>
<dbReference type="KEGG" id="llu:AKJ09_01863"/>
<dbReference type="Proteomes" id="UP000064967">
    <property type="component" value="Chromosome"/>
</dbReference>
<accession>A0A0K1PQ06</accession>
<sequence>MASPTQQDEVPEFPVRPGTSDDPTGPREIECPGDPGPTVLIPAPGDPRMNPKIPAPSKPGPPGI</sequence>
<feature type="compositionally biased region" description="Pro residues" evidence="1">
    <location>
        <begin position="53"/>
        <end position="64"/>
    </location>
</feature>
<dbReference type="EMBL" id="CP012333">
    <property type="protein sequence ID" value="AKU95199.1"/>
    <property type="molecule type" value="Genomic_DNA"/>
</dbReference>
<feature type="region of interest" description="Disordered" evidence="1">
    <location>
        <begin position="1"/>
        <end position="64"/>
    </location>
</feature>
<protein>
    <submittedName>
        <fullName evidence="2">Uncharacterized protein</fullName>
    </submittedName>
</protein>